<gene>
    <name evidence="2" type="ORF">GO620_005655</name>
</gene>
<dbReference type="PANTHER" id="PTHR45339:SF3">
    <property type="entry name" value="HISTIDINE KINASE"/>
    <property type="match status" value="1"/>
</dbReference>
<dbReference type="RefSeq" id="WP_157523518.1">
    <property type="nucleotide sequence ID" value="NZ_CP066775.1"/>
</dbReference>
<evidence type="ECO:0000313" key="2">
    <source>
        <dbReference type="EMBL" id="QQL50940.1"/>
    </source>
</evidence>
<name>A0A6I4HX64_9SPHI</name>
<dbReference type="SUPFAM" id="SSF52172">
    <property type="entry name" value="CheY-like"/>
    <property type="match status" value="1"/>
</dbReference>
<dbReference type="CDD" id="cd17546">
    <property type="entry name" value="REC_hyHK_CKI1_RcsC-like"/>
    <property type="match status" value="1"/>
</dbReference>
<dbReference type="Proteomes" id="UP000429232">
    <property type="component" value="Chromosome"/>
</dbReference>
<dbReference type="SMART" id="SM00448">
    <property type="entry name" value="REC"/>
    <property type="match status" value="1"/>
</dbReference>
<dbReference type="Gene3D" id="3.40.50.2300">
    <property type="match status" value="1"/>
</dbReference>
<dbReference type="Pfam" id="PF00072">
    <property type="entry name" value="Response_reg"/>
    <property type="match status" value="1"/>
</dbReference>
<keyword evidence="1" id="KW-0597">Phosphoprotein</keyword>
<dbReference type="AlphaFoldDB" id="A0A6I4HX64"/>
<dbReference type="EMBL" id="CP066775">
    <property type="protein sequence ID" value="QQL50940.1"/>
    <property type="molecule type" value="Genomic_DNA"/>
</dbReference>
<evidence type="ECO:0000256" key="1">
    <source>
        <dbReference type="ARBA" id="ARBA00022553"/>
    </source>
</evidence>
<accession>A0A6I4HX64</accession>
<keyword evidence="3" id="KW-1185">Reference proteome</keyword>
<sequence>MSELSSGLPAAETSKSEQPAASRCVLLAEDNMVNALVATRLLSKWGITADHVENGLEAVRMASQKRYDLILMDIHMPEMNGFEATKQIRSTANPNSTTPIFALTADVTASDQAAYASYFTGFLNKPIEVDKLQKAVLNNI</sequence>
<organism evidence="2 3">
    <name type="scientific">Mucilaginibacter ginkgonis</name>
    <dbReference type="NCBI Taxonomy" id="2682091"/>
    <lineage>
        <taxon>Bacteria</taxon>
        <taxon>Pseudomonadati</taxon>
        <taxon>Bacteroidota</taxon>
        <taxon>Sphingobacteriia</taxon>
        <taxon>Sphingobacteriales</taxon>
        <taxon>Sphingobacteriaceae</taxon>
        <taxon>Mucilaginibacter</taxon>
    </lineage>
</organism>
<dbReference type="InterPro" id="IPR001789">
    <property type="entry name" value="Sig_transdc_resp-reg_receiver"/>
</dbReference>
<dbReference type="GO" id="GO:0000160">
    <property type="term" value="P:phosphorelay signal transduction system"/>
    <property type="evidence" value="ECO:0007669"/>
    <property type="project" value="InterPro"/>
</dbReference>
<reference evidence="2 3" key="1">
    <citation type="submission" date="2020-12" db="EMBL/GenBank/DDBJ databases">
        <title>HMF7856_wgs.fasta genome submission.</title>
        <authorList>
            <person name="Kang H."/>
            <person name="Kim H."/>
            <person name="Joh K."/>
        </authorList>
    </citation>
    <scope>NUCLEOTIDE SEQUENCE [LARGE SCALE GENOMIC DNA]</scope>
    <source>
        <strain evidence="2 3">HMF7856</strain>
    </source>
</reference>
<dbReference type="PANTHER" id="PTHR45339">
    <property type="entry name" value="HYBRID SIGNAL TRANSDUCTION HISTIDINE KINASE J"/>
    <property type="match status" value="1"/>
</dbReference>
<dbReference type="KEGG" id="mgik:GO620_005655"/>
<dbReference type="InterPro" id="IPR011006">
    <property type="entry name" value="CheY-like_superfamily"/>
</dbReference>
<proteinExistence type="predicted"/>
<evidence type="ECO:0000313" key="3">
    <source>
        <dbReference type="Proteomes" id="UP000429232"/>
    </source>
</evidence>
<dbReference type="PROSITE" id="PS50110">
    <property type="entry name" value="RESPONSE_REGULATORY"/>
    <property type="match status" value="1"/>
</dbReference>
<protein>
    <submittedName>
        <fullName evidence="2">Response regulator</fullName>
    </submittedName>
</protein>